<dbReference type="FunFam" id="3.40.1440.10:FF:000001">
    <property type="entry name" value="UvrABC system protein C"/>
    <property type="match status" value="1"/>
</dbReference>
<name>A0AAE4MFW6_9EURY</name>
<evidence type="ECO:0000259" key="10">
    <source>
        <dbReference type="PROSITE" id="PS50165"/>
    </source>
</evidence>
<dbReference type="Pfam" id="PF08459">
    <property type="entry name" value="UvrC_RNaseH_dom"/>
    <property type="match status" value="1"/>
</dbReference>
<keyword evidence="1 7" id="KW-0963">Cytoplasm</keyword>
<dbReference type="InterPro" id="IPR036876">
    <property type="entry name" value="UVR_dom_sf"/>
</dbReference>
<dbReference type="GO" id="GO:0009432">
    <property type="term" value="P:SOS response"/>
    <property type="evidence" value="ECO:0007669"/>
    <property type="project" value="UniProtKB-UniRule"/>
</dbReference>
<dbReference type="Gene3D" id="4.10.860.10">
    <property type="entry name" value="UVR domain"/>
    <property type="match status" value="1"/>
</dbReference>
<dbReference type="SUPFAM" id="SSF46600">
    <property type="entry name" value="C-terminal UvrC-binding domain of UvrB"/>
    <property type="match status" value="1"/>
</dbReference>
<dbReference type="Pfam" id="PF01541">
    <property type="entry name" value="GIY-YIG"/>
    <property type="match status" value="1"/>
</dbReference>
<dbReference type="InterPro" id="IPR001162">
    <property type="entry name" value="UvrC_RNase_H_dom"/>
</dbReference>
<proteinExistence type="inferred from homology"/>
<evidence type="ECO:0000259" key="9">
    <source>
        <dbReference type="PROSITE" id="PS50164"/>
    </source>
</evidence>
<comment type="subcellular location">
    <subcellularLocation>
        <location evidence="7">Cytoplasm</location>
    </subcellularLocation>
</comment>
<evidence type="ECO:0000256" key="2">
    <source>
        <dbReference type="ARBA" id="ARBA00022763"/>
    </source>
</evidence>
<evidence type="ECO:0000256" key="7">
    <source>
        <dbReference type="HAMAP-Rule" id="MF_00203"/>
    </source>
</evidence>
<dbReference type="InterPro" id="IPR050066">
    <property type="entry name" value="UvrABC_protein_C"/>
</dbReference>
<keyword evidence="6 7" id="KW-0742">SOS response</keyword>
<dbReference type="InterPro" id="IPR038476">
    <property type="entry name" value="UvrC_RNase_H_dom_sf"/>
</dbReference>
<dbReference type="PANTHER" id="PTHR30562:SF1">
    <property type="entry name" value="UVRABC SYSTEM PROTEIN C"/>
    <property type="match status" value="1"/>
</dbReference>
<dbReference type="HAMAP" id="MF_00203">
    <property type="entry name" value="UvrC"/>
    <property type="match status" value="1"/>
</dbReference>
<dbReference type="PROSITE" id="PS50165">
    <property type="entry name" value="UVRC"/>
    <property type="match status" value="1"/>
</dbReference>
<dbReference type="CDD" id="cd10434">
    <property type="entry name" value="GIY-YIG_UvrC_Cho"/>
    <property type="match status" value="1"/>
</dbReference>
<comment type="function">
    <text evidence="7">The UvrABC repair system catalyzes the recognition and processing of DNA lesions. UvrC both incises the 5' and 3' sides of the lesion. The N-terminal half is responsible for the 3' incision and the C-terminal half is responsible for the 5' incision.</text>
</comment>
<dbReference type="GO" id="GO:0009380">
    <property type="term" value="C:excinuclease repair complex"/>
    <property type="evidence" value="ECO:0007669"/>
    <property type="project" value="InterPro"/>
</dbReference>
<dbReference type="Pfam" id="PF02151">
    <property type="entry name" value="UVR"/>
    <property type="match status" value="1"/>
</dbReference>
<gene>
    <name evidence="7 11" type="primary">uvrC</name>
    <name evidence="11" type="ORF">McpCs1_07270</name>
</gene>
<evidence type="ECO:0000256" key="5">
    <source>
        <dbReference type="ARBA" id="ARBA00023204"/>
    </source>
</evidence>
<protein>
    <recommendedName>
        <fullName evidence="7">UvrABC system protein C</fullName>
        <shortName evidence="7">Protein UvrC</shortName>
    </recommendedName>
    <alternativeName>
        <fullName evidence="7">Excinuclease ABC subunit C</fullName>
    </alternativeName>
</protein>
<sequence>MIFVCEGLWHFVTPGCRKELLFNFTNRMIILRMNLVSPPFSLADIPHSPGCYLYKDSTGRIIYVGKAKDLRKRVSSYFQKRDHDPKTQKLVQTIADVEYIVTRTDEEAYLLENSLIKRHQPKYNIDLRDAKSYAYIELTKETFPRITIARKAKGAGQFFGPFVSGKERDYVMTVVKKTFRLRSCKSMPRNHRACLRFHIGNCTGPCAGHVSAEGYALQCSQAEAVLKGKTAELIGSLTSEMNQYADAMEFEAAMRCRDVITAVTHLSSRQYVSRQKDYDEDVIHFIVSEGTVFLMVFHVYKGTLGGREEFIFEESDGFFEEFLVQFYSDHPAPREVIVPEAVDEGLALYLGTIAKRKVVVTVPKIGEKAKLLELAKKNIETVHFGDEIRVEELRKALHLADAPRVIECFDISHLSGTDTVASMVQFRNGRPDKKNYRRFRIKTVDGIDDFSSMAEVVRRRYSRLVSEEKELPDLILIDGGKGQLSSAKRVLDELEVDVPVISLAKSEEEVFVSGVPFPLPFGKKTRANMYLQEVRDEAHRFAVTYNRLLRKKRVCG</sequence>
<dbReference type="InterPro" id="IPR001943">
    <property type="entry name" value="UVR_dom"/>
</dbReference>
<comment type="similarity">
    <text evidence="7">Belongs to the UvrC family.</text>
</comment>
<dbReference type="EMBL" id="JAWDKB010000003">
    <property type="protein sequence ID" value="MDV0443355.1"/>
    <property type="molecule type" value="Genomic_DNA"/>
</dbReference>
<dbReference type="InterPro" id="IPR004791">
    <property type="entry name" value="UvrC"/>
</dbReference>
<dbReference type="InterPro" id="IPR047296">
    <property type="entry name" value="GIY-YIG_UvrC_Cho"/>
</dbReference>
<evidence type="ECO:0000256" key="4">
    <source>
        <dbReference type="ARBA" id="ARBA00022881"/>
    </source>
</evidence>
<accession>A0AAE4MFW6</accession>
<evidence type="ECO:0000256" key="3">
    <source>
        <dbReference type="ARBA" id="ARBA00022769"/>
    </source>
</evidence>
<dbReference type="GO" id="GO:0003677">
    <property type="term" value="F:DNA binding"/>
    <property type="evidence" value="ECO:0007669"/>
    <property type="project" value="UniProtKB-UniRule"/>
</dbReference>
<evidence type="ECO:0000256" key="6">
    <source>
        <dbReference type="ARBA" id="ARBA00023236"/>
    </source>
</evidence>
<feature type="domain" description="UvrC family homology region profile" evidence="10">
    <location>
        <begin position="311"/>
        <end position="491"/>
    </location>
</feature>
<dbReference type="PROSITE" id="PS50151">
    <property type="entry name" value="UVR"/>
    <property type="match status" value="1"/>
</dbReference>
<dbReference type="NCBIfam" id="TIGR00194">
    <property type="entry name" value="uvrC"/>
    <property type="match status" value="1"/>
</dbReference>
<keyword evidence="4 7" id="KW-0267">Excision nuclease</keyword>
<comment type="caution">
    <text evidence="11">The sequence shown here is derived from an EMBL/GenBank/DDBJ whole genome shotgun (WGS) entry which is preliminary data.</text>
</comment>
<organism evidence="11 12">
    <name type="scientific">Methanorbis rubei</name>
    <dbReference type="NCBI Taxonomy" id="3028300"/>
    <lineage>
        <taxon>Archaea</taxon>
        <taxon>Methanobacteriati</taxon>
        <taxon>Methanobacteriota</taxon>
        <taxon>Stenosarchaea group</taxon>
        <taxon>Methanomicrobia</taxon>
        <taxon>Methanomicrobiales</taxon>
        <taxon>Methanocorpusculaceae</taxon>
        <taxon>Methanorbis</taxon>
    </lineage>
</organism>
<dbReference type="PANTHER" id="PTHR30562">
    <property type="entry name" value="UVRC/OXIDOREDUCTASE"/>
    <property type="match status" value="1"/>
</dbReference>
<dbReference type="Proteomes" id="UP001283212">
    <property type="component" value="Unassembled WGS sequence"/>
</dbReference>
<dbReference type="AlphaFoldDB" id="A0AAE4MFW6"/>
<evidence type="ECO:0000259" key="8">
    <source>
        <dbReference type="PROSITE" id="PS50151"/>
    </source>
</evidence>
<evidence type="ECO:0000256" key="1">
    <source>
        <dbReference type="ARBA" id="ARBA00022490"/>
    </source>
</evidence>
<dbReference type="Gene3D" id="3.30.420.340">
    <property type="entry name" value="UvrC, RNAse H endonuclease domain"/>
    <property type="match status" value="1"/>
</dbReference>
<dbReference type="InterPro" id="IPR035901">
    <property type="entry name" value="GIY-YIG_endonuc_sf"/>
</dbReference>
<dbReference type="Pfam" id="PF22920">
    <property type="entry name" value="UvrC_RNaseH"/>
    <property type="match status" value="1"/>
</dbReference>
<keyword evidence="2 7" id="KW-0227">DNA damage</keyword>
<dbReference type="PROSITE" id="PS50164">
    <property type="entry name" value="GIY_YIG"/>
    <property type="match status" value="1"/>
</dbReference>
<keyword evidence="5 7" id="KW-0234">DNA repair</keyword>
<dbReference type="GO" id="GO:0006289">
    <property type="term" value="P:nucleotide-excision repair"/>
    <property type="evidence" value="ECO:0007669"/>
    <property type="project" value="UniProtKB-UniRule"/>
</dbReference>
<dbReference type="FunFam" id="3.30.420.340:FF:000001">
    <property type="entry name" value="UvrABC system protein C"/>
    <property type="match status" value="1"/>
</dbReference>
<keyword evidence="12" id="KW-1185">Reference proteome</keyword>
<evidence type="ECO:0000313" key="11">
    <source>
        <dbReference type="EMBL" id="MDV0443355.1"/>
    </source>
</evidence>
<feature type="domain" description="UVR" evidence="8">
    <location>
        <begin position="231"/>
        <end position="266"/>
    </location>
</feature>
<keyword evidence="3 7" id="KW-0228">DNA excision</keyword>
<reference evidence="11 12" key="1">
    <citation type="submission" date="2023-06" db="EMBL/GenBank/DDBJ databases">
        <title>Genome sequence of Methancorpusculaceae sp. Cs1.</title>
        <authorList>
            <person name="Protasov E."/>
            <person name="Platt K."/>
            <person name="Poehlein A."/>
            <person name="Daniel R."/>
            <person name="Brune A."/>
        </authorList>
    </citation>
    <scope>NUCLEOTIDE SEQUENCE [LARGE SCALE GENOMIC DNA]</scope>
    <source>
        <strain evidence="11 12">Cs1</strain>
    </source>
</reference>
<dbReference type="Gene3D" id="3.40.1440.10">
    <property type="entry name" value="GIY-YIG endonuclease"/>
    <property type="match status" value="1"/>
</dbReference>
<dbReference type="SUPFAM" id="SSF82771">
    <property type="entry name" value="GIY-YIG endonuclease"/>
    <property type="match status" value="1"/>
</dbReference>
<dbReference type="SMART" id="SM00465">
    <property type="entry name" value="GIYc"/>
    <property type="match status" value="1"/>
</dbReference>
<comment type="subunit">
    <text evidence="7">Interacts with UvrB in an incision complex.</text>
</comment>
<feature type="domain" description="GIY-YIG" evidence="9">
    <location>
        <begin position="47"/>
        <end position="125"/>
    </location>
</feature>
<dbReference type="GO" id="GO:0005737">
    <property type="term" value="C:cytoplasm"/>
    <property type="evidence" value="ECO:0007669"/>
    <property type="project" value="UniProtKB-SubCell"/>
</dbReference>
<dbReference type="InterPro" id="IPR000305">
    <property type="entry name" value="GIY-YIG_endonuc"/>
</dbReference>
<evidence type="ECO:0000313" key="12">
    <source>
        <dbReference type="Proteomes" id="UP001283212"/>
    </source>
</evidence>
<dbReference type="GO" id="GO:0009381">
    <property type="term" value="F:excinuclease ABC activity"/>
    <property type="evidence" value="ECO:0007669"/>
    <property type="project" value="UniProtKB-UniRule"/>
</dbReference>